<name>A0A4V1J4G4_9FUNG</name>
<gene>
    <name evidence="7" type="ORF">BJ085DRAFT_35319</name>
</gene>
<dbReference type="EMBL" id="ML002862">
    <property type="protein sequence ID" value="RKP35469.1"/>
    <property type="molecule type" value="Genomic_DNA"/>
</dbReference>
<feature type="compositionally biased region" description="Acidic residues" evidence="5">
    <location>
        <begin position="412"/>
        <end position="423"/>
    </location>
</feature>
<feature type="region of interest" description="Disordered" evidence="5">
    <location>
        <begin position="560"/>
        <end position="642"/>
    </location>
</feature>
<feature type="compositionally biased region" description="Basic and acidic residues" evidence="5">
    <location>
        <begin position="122"/>
        <end position="137"/>
    </location>
</feature>
<dbReference type="GO" id="GO:0032040">
    <property type="term" value="C:small-subunit processome"/>
    <property type="evidence" value="ECO:0007669"/>
    <property type="project" value="TreeGrafter"/>
</dbReference>
<reference evidence="8" key="1">
    <citation type="journal article" date="2018" name="Nat. Microbiol.">
        <title>Leveraging single-cell genomics to expand the fungal tree of life.</title>
        <authorList>
            <person name="Ahrendt S.R."/>
            <person name="Quandt C.A."/>
            <person name="Ciobanu D."/>
            <person name="Clum A."/>
            <person name="Salamov A."/>
            <person name="Andreopoulos B."/>
            <person name="Cheng J.F."/>
            <person name="Woyke T."/>
            <person name="Pelin A."/>
            <person name="Henrissat B."/>
            <person name="Reynolds N.K."/>
            <person name="Benny G.L."/>
            <person name="Smith M.E."/>
            <person name="James T.Y."/>
            <person name="Grigoriev I.V."/>
        </authorList>
    </citation>
    <scope>NUCLEOTIDE SEQUENCE [LARGE SCALE GENOMIC DNA]</scope>
    <source>
        <strain evidence="8">RSA 468</strain>
    </source>
</reference>
<evidence type="ECO:0000256" key="5">
    <source>
        <dbReference type="SAM" id="MobiDB-lite"/>
    </source>
</evidence>
<feature type="compositionally biased region" description="Polar residues" evidence="5">
    <location>
        <begin position="621"/>
        <end position="635"/>
    </location>
</feature>
<feature type="compositionally biased region" description="Basic residues" evidence="5">
    <location>
        <begin position="1"/>
        <end position="12"/>
    </location>
</feature>
<protein>
    <recommendedName>
        <fullName evidence="6">Sas10 C-terminal domain-containing protein</fullName>
    </recommendedName>
</protein>
<dbReference type="Pfam" id="PF09368">
    <property type="entry name" value="Sas10"/>
    <property type="match status" value="1"/>
</dbReference>
<feature type="compositionally biased region" description="Acidic residues" evidence="5">
    <location>
        <begin position="451"/>
        <end position="460"/>
    </location>
</feature>
<feature type="domain" description="Sas10 C-terminal" evidence="6">
    <location>
        <begin position="685"/>
        <end position="757"/>
    </location>
</feature>
<feature type="region of interest" description="Disordered" evidence="5">
    <location>
        <begin position="409"/>
        <end position="486"/>
    </location>
</feature>
<accession>A0A4V1J4G4</accession>
<evidence type="ECO:0000256" key="2">
    <source>
        <dbReference type="ARBA" id="ARBA00010979"/>
    </source>
</evidence>
<keyword evidence="8" id="KW-1185">Reference proteome</keyword>
<feature type="region of interest" description="Disordered" evidence="5">
    <location>
        <begin position="1"/>
        <end position="36"/>
    </location>
</feature>
<sequence length="757" mass="84460">MGRSSRSAKPKPRTTGDDDDESYLDNNSRAFRTEATRDAIKKWDDLSEDDIDEFHNSRDKVDFEGTSLAPAPVFNRHDPIDSERSIYQVPDSSDSDDQSDDNDMDEDIEEYNSDDTSSQTSMDKDEIFGAKETKRVDPGWGNRKSIYYQSEKPLEADEEEQDREDEEEEALRIQKLRLEAVNEDDYLIDEDDEEDADTIDLTAPQASMRARAHQAKKQSEDHLIFSSTVQVGTSSIADKQLLSSLDVLLSDEKTPASGASGDGHLIQLDQVRSSNLAALPQAEKIQILQENSPEVLELMSEFTRVRRLTSGELAPSLQRARALGITDPETYPVLTLWESEYQAAMSYLTNISFYLTLKARGKLSQAKLRAHPVVAVLVKLRQLLSKLQAVRSTLEPQVTDFLARLARKETGEESESEESDDNQEVVAQTTGKKAKAAKSSTHKSKAVEQDMALDSESEDSGSDRDLASESTAKSSTAPKGVAYEPSLRSLQKEIQVQHRRARAMGEINATKRKLAGNDLVDMDYLDELDEDDKQASRRSLRHLVSRIGERFDRTDKRLKFTGDTDLPYKEPVQPLAGTGSQNVLNVDDNFNGGDPATGSGAEDDSEMAGGRGTNGRDSKKNASASKGNQSQFSNANDDDDDVSNTIKALEKAKKDTARQQRRDEKLAQKRELVDEVIAGERLDQGQRRKATRHILVNRGLAPRRKPENRNPRVVRRKKFEKAQKKLRSFKRVAVTPTAAYGGESTGIKAHLTRGVKF</sequence>
<dbReference type="GO" id="GO:0000462">
    <property type="term" value="P:maturation of SSU-rRNA from tricistronic rRNA transcript (SSU-rRNA, 5.8S rRNA, LSU-rRNA)"/>
    <property type="evidence" value="ECO:0007669"/>
    <property type="project" value="TreeGrafter"/>
</dbReference>
<evidence type="ECO:0000313" key="8">
    <source>
        <dbReference type="Proteomes" id="UP000268162"/>
    </source>
</evidence>
<evidence type="ECO:0000313" key="7">
    <source>
        <dbReference type="EMBL" id="RKP35469.1"/>
    </source>
</evidence>
<comment type="similarity">
    <text evidence="2">Belongs to the SAS10 family.</text>
</comment>
<feature type="compositionally biased region" description="Acidic residues" evidence="5">
    <location>
        <begin position="93"/>
        <end position="113"/>
    </location>
</feature>
<dbReference type="STRING" id="215637.A0A4V1J4G4"/>
<evidence type="ECO:0000256" key="1">
    <source>
        <dbReference type="ARBA" id="ARBA00004123"/>
    </source>
</evidence>
<evidence type="ECO:0000256" key="3">
    <source>
        <dbReference type="ARBA" id="ARBA00022553"/>
    </source>
</evidence>
<dbReference type="AlphaFoldDB" id="A0A4V1J4G4"/>
<dbReference type="PANTHER" id="PTHR13237:SF8">
    <property type="entry name" value="SOMETHING ABOUT SILENCING PROTEIN 10"/>
    <property type="match status" value="1"/>
</dbReference>
<feature type="compositionally biased region" description="Basic residues" evidence="5">
    <location>
        <begin position="432"/>
        <end position="444"/>
    </location>
</feature>
<feature type="compositionally biased region" description="Basic and acidic residues" evidence="5">
    <location>
        <begin position="75"/>
        <end position="84"/>
    </location>
</feature>
<dbReference type="PANTHER" id="PTHR13237">
    <property type="entry name" value="SOMETHING ABOUT SILENCING PROTEIN 10-RELATED"/>
    <property type="match status" value="1"/>
</dbReference>
<dbReference type="InterPro" id="IPR007146">
    <property type="entry name" value="Sas10/Utp3/C1D"/>
</dbReference>
<organism evidence="7 8">
    <name type="scientific">Dimargaris cristalligena</name>
    <dbReference type="NCBI Taxonomy" id="215637"/>
    <lineage>
        <taxon>Eukaryota</taxon>
        <taxon>Fungi</taxon>
        <taxon>Fungi incertae sedis</taxon>
        <taxon>Zoopagomycota</taxon>
        <taxon>Kickxellomycotina</taxon>
        <taxon>Dimargaritomycetes</taxon>
        <taxon>Dimargaritales</taxon>
        <taxon>Dimargaritaceae</taxon>
        <taxon>Dimargaris</taxon>
    </lineage>
</organism>
<evidence type="ECO:0000259" key="6">
    <source>
        <dbReference type="Pfam" id="PF09368"/>
    </source>
</evidence>
<keyword evidence="4" id="KW-0539">Nucleus</keyword>
<feature type="region of interest" description="Disordered" evidence="5">
    <location>
        <begin position="56"/>
        <end position="168"/>
    </location>
</feature>
<dbReference type="Proteomes" id="UP000268162">
    <property type="component" value="Unassembled WGS sequence"/>
</dbReference>
<keyword evidence="3" id="KW-0597">Phosphoprotein</keyword>
<evidence type="ECO:0000256" key="4">
    <source>
        <dbReference type="ARBA" id="ARBA00023242"/>
    </source>
</evidence>
<feature type="compositionally biased region" description="Acidic residues" evidence="5">
    <location>
        <begin position="156"/>
        <end position="168"/>
    </location>
</feature>
<feature type="compositionally biased region" description="Polar residues" evidence="5">
    <location>
        <begin position="468"/>
        <end position="477"/>
    </location>
</feature>
<comment type="subcellular location">
    <subcellularLocation>
        <location evidence="1">Nucleus</location>
    </subcellularLocation>
</comment>
<proteinExistence type="inferred from homology"/>
<dbReference type="InterPro" id="IPR018972">
    <property type="entry name" value="Sas10_C_dom"/>
</dbReference>
<dbReference type="Pfam" id="PF04000">
    <property type="entry name" value="Sas10_Utp3"/>
    <property type="match status" value="1"/>
</dbReference>